<gene>
    <name evidence="2" type="ORF">ElyMa_003842000</name>
</gene>
<dbReference type="Pfam" id="PF00078">
    <property type="entry name" value="RVT_1"/>
    <property type="match status" value="1"/>
</dbReference>
<protein>
    <submittedName>
        <fullName evidence="2">Endonuclease-reverse transcriptase</fullName>
    </submittedName>
</protein>
<keyword evidence="2" id="KW-0255">Endonuclease</keyword>
<evidence type="ECO:0000313" key="3">
    <source>
        <dbReference type="Proteomes" id="UP000762676"/>
    </source>
</evidence>
<dbReference type="AlphaFoldDB" id="A0AAV4FGB7"/>
<accession>A0AAV4FGB7</accession>
<dbReference type="InterPro" id="IPR043502">
    <property type="entry name" value="DNA/RNA_pol_sf"/>
</dbReference>
<dbReference type="PROSITE" id="PS50878">
    <property type="entry name" value="RT_POL"/>
    <property type="match status" value="1"/>
</dbReference>
<keyword evidence="3" id="KW-1185">Reference proteome</keyword>
<comment type="caution">
    <text evidence="2">The sequence shown here is derived from an EMBL/GenBank/DDBJ whole genome shotgun (WGS) entry which is preliminary data.</text>
</comment>
<dbReference type="EMBL" id="BMAT01007831">
    <property type="protein sequence ID" value="GFR72458.1"/>
    <property type="molecule type" value="Genomic_DNA"/>
</dbReference>
<organism evidence="2 3">
    <name type="scientific">Elysia marginata</name>
    <dbReference type="NCBI Taxonomy" id="1093978"/>
    <lineage>
        <taxon>Eukaryota</taxon>
        <taxon>Metazoa</taxon>
        <taxon>Spiralia</taxon>
        <taxon>Lophotrochozoa</taxon>
        <taxon>Mollusca</taxon>
        <taxon>Gastropoda</taxon>
        <taxon>Heterobranchia</taxon>
        <taxon>Euthyneura</taxon>
        <taxon>Panpulmonata</taxon>
        <taxon>Sacoglossa</taxon>
        <taxon>Placobranchoidea</taxon>
        <taxon>Plakobranchidae</taxon>
        <taxon>Elysia</taxon>
    </lineage>
</organism>
<dbReference type="SUPFAM" id="SSF56672">
    <property type="entry name" value="DNA/RNA polymerases"/>
    <property type="match status" value="1"/>
</dbReference>
<sequence length="157" mass="18433">MRYADDTLIVAETPESLQKILDSIAESCKTYGMEMNATKTKIMHIGKQKKKASILIDGTPLEQVTKYQYLGHTLTEDVLMKKEIDIRTKKASAKFWKHKELLRRNINIDTKNRILQCYVFSVFNYGCQTWTLTKAVKEKKKSFEMWGYKRVLKISWK</sequence>
<name>A0AAV4FGB7_9GAST</name>
<proteinExistence type="predicted"/>
<evidence type="ECO:0000313" key="2">
    <source>
        <dbReference type="EMBL" id="GFR72458.1"/>
    </source>
</evidence>
<keyword evidence="2" id="KW-0540">Nuclease</keyword>
<dbReference type="PANTHER" id="PTHR47027">
    <property type="entry name" value="REVERSE TRANSCRIPTASE DOMAIN-CONTAINING PROTEIN"/>
    <property type="match status" value="1"/>
</dbReference>
<dbReference type="GO" id="GO:0004519">
    <property type="term" value="F:endonuclease activity"/>
    <property type="evidence" value="ECO:0007669"/>
    <property type="project" value="UniProtKB-KW"/>
</dbReference>
<keyword evidence="2" id="KW-0378">Hydrolase</keyword>
<dbReference type="InterPro" id="IPR000477">
    <property type="entry name" value="RT_dom"/>
</dbReference>
<evidence type="ECO:0000259" key="1">
    <source>
        <dbReference type="PROSITE" id="PS50878"/>
    </source>
</evidence>
<feature type="domain" description="Reverse transcriptase" evidence="1">
    <location>
        <begin position="1"/>
        <end position="74"/>
    </location>
</feature>
<dbReference type="PANTHER" id="PTHR47027:SF20">
    <property type="entry name" value="REVERSE TRANSCRIPTASE-LIKE PROTEIN WITH RNA-DIRECTED DNA POLYMERASE DOMAIN"/>
    <property type="match status" value="1"/>
</dbReference>
<dbReference type="Proteomes" id="UP000762676">
    <property type="component" value="Unassembled WGS sequence"/>
</dbReference>
<reference evidence="2 3" key="1">
    <citation type="journal article" date="2021" name="Elife">
        <title>Chloroplast acquisition without the gene transfer in kleptoplastic sea slugs, Plakobranchus ocellatus.</title>
        <authorList>
            <person name="Maeda T."/>
            <person name="Takahashi S."/>
            <person name="Yoshida T."/>
            <person name="Shimamura S."/>
            <person name="Takaki Y."/>
            <person name="Nagai Y."/>
            <person name="Toyoda A."/>
            <person name="Suzuki Y."/>
            <person name="Arimoto A."/>
            <person name="Ishii H."/>
            <person name="Satoh N."/>
            <person name="Nishiyama T."/>
            <person name="Hasebe M."/>
            <person name="Maruyama T."/>
            <person name="Minagawa J."/>
            <person name="Obokata J."/>
            <person name="Shigenobu S."/>
        </authorList>
    </citation>
    <scope>NUCLEOTIDE SEQUENCE [LARGE SCALE GENOMIC DNA]</scope>
</reference>